<reference evidence="9 10" key="1">
    <citation type="submission" date="2018-09" db="EMBL/GenBank/DDBJ databases">
        <title>Genome comparison of Alicycliphilus sp. BQ1, a polyurethanolytic bacterium, with its closest phylogenetic relatives Alicycliphilus denitrificans BC and K601, unable to attack polyurethane.</title>
        <authorList>
            <person name="Loza-Tavera H."/>
            <person name="Lozano L."/>
            <person name="Cevallos M."/>
            <person name="Maya-Lucas O."/>
            <person name="Garcia-Mena J."/>
            <person name="Hernandez J."/>
        </authorList>
    </citation>
    <scope>NUCLEOTIDE SEQUENCE [LARGE SCALE GENOMIC DNA]</scope>
    <source>
        <strain evidence="9 10">BQ1</strain>
    </source>
</reference>
<comment type="catalytic activity">
    <reaction evidence="7">
        <text>a medium-chain fatty acyl-CoA + H2O = a medium-chain fatty acid + CoA + H(+)</text>
        <dbReference type="Rhea" id="RHEA:68184"/>
        <dbReference type="ChEBI" id="CHEBI:15377"/>
        <dbReference type="ChEBI" id="CHEBI:15378"/>
        <dbReference type="ChEBI" id="CHEBI:57287"/>
        <dbReference type="ChEBI" id="CHEBI:59558"/>
        <dbReference type="ChEBI" id="CHEBI:90546"/>
    </reaction>
</comment>
<name>A0A3R7EDM7_9BURK</name>
<dbReference type="Proteomes" id="UP000216225">
    <property type="component" value="Unassembled WGS sequence"/>
</dbReference>
<keyword evidence="1" id="KW-0378">Hydrolase</keyword>
<comment type="catalytic activity">
    <reaction evidence="3">
        <text>a long-chain fatty acyl-CoA + H2O = a long-chain fatty acid + CoA + H(+)</text>
        <dbReference type="Rhea" id="RHEA:67680"/>
        <dbReference type="ChEBI" id="CHEBI:15377"/>
        <dbReference type="ChEBI" id="CHEBI:15378"/>
        <dbReference type="ChEBI" id="CHEBI:57287"/>
        <dbReference type="ChEBI" id="CHEBI:57560"/>
        <dbReference type="ChEBI" id="CHEBI:83139"/>
    </reaction>
</comment>
<comment type="caution">
    <text evidence="9">The sequence shown here is derived from an EMBL/GenBank/DDBJ whole genome shotgun (WGS) entry which is preliminary data.</text>
</comment>
<feature type="domain" description="Thioesterase" evidence="8">
    <location>
        <begin position="54"/>
        <end position="127"/>
    </location>
</feature>
<evidence type="ECO:0000313" key="10">
    <source>
        <dbReference type="Proteomes" id="UP000216225"/>
    </source>
</evidence>
<dbReference type="InterPro" id="IPR003736">
    <property type="entry name" value="PAAI_dom"/>
</dbReference>
<dbReference type="CDD" id="cd03443">
    <property type="entry name" value="PaaI_thioesterase"/>
    <property type="match status" value="1"/>
</dbReference>
<dbReference type="InterPro" id="IPR006683">
    <property type="entry name" value="Thioestr_dom"/>
</dbReference>
<sequence length="148" mass="15849">MSSLRLNKEALQAIVDRSSFNRWLGMKVDEVLEDSVRLRITWRDELISSPERQSIHGGVIAALIDCAADYVIAAHLGHAVPTIDLHIDYHRVARPGDLVAEAGITHLGSTMGVATARVTDAQGKLVASGRGLYMAAARPAPATSGPSR</sequence>
<dbReference type="RefSeq" id="WP_094437976.1">
    <property type="nucleotide sequence ID" value="NZ_CP181370.1"/>
</dbReference>
<comment type="catalytic activity">
    <reaction evidence="2">
        <text>a fatty acyl-CoA + H2O = a fatty acid + CoA + H(+)</text>
        <dbReference type="Rhea" id="RHEA:16781"/>
        <dbReference type="ChEBI" id="CHEBI:15377"/>
        <dbReference type="ChEBI" id="CHEBI:15378"/>
        <dbReference type="ChEBI" id="CHEBI:28868"/>
        <dbReference type="ChEBI" id="CHEBI:57287"/>
        <dbReference type="ChEBI" id="CHEBI:77636"/>
        <dbReference type="EC" id="3.1.2.20"/>
    </reaction>
</comment>
<dbReference type="NCBIfam" id="TIGR00369">
    <property type="entry name" value="unchar_dom_1"/>
    <property type="match status" value="1"/>
</dbReference>
<evidence type="ECO:0000256" key="7">
    <source>
        <dbReference type="ARBA" id="ARBA00048062"/>
    </source>
</evidence>
<evidence type="ECO:0000256" key="4">
    <source>
        <dbReference type="ARBA" id="ARBA00038381"/>
    </source>
</evidence>
<dbReference type="PANTHER" id="PTHR43240:SF20">
    <property type="entry name" value="MEDIUM_LONG-CHAIN ACYL-COA THIOESTERASE YIGI"/>
    <property type="match status" value="1"/>
</dbReference>
<dbReference type="EC" id="3.1.2.20" evidence="5"/>
<gene>
    <name evidence="9" type="ORF">CE154_010230</name>
</gene>
<dbReference type="AlphaFoldDB" id="A0A3R7EDM7"/>
<evidence type="ECO:0000313" key="9">
    <source>
        <dbReference type="EMBL" id="RKJ96404.1"/>
    </source>
</evidence>
<organism evidence="9 10">
    <name type="scientific">Alicycliphilus denitrificans</name>
    <dbReference type="NCBI Taxonomy" id="179636"/>
    <lineage>
        <taxon>Bacteria</taxon>
        <taxon>Pseudomonadati</taxon>
        <taxon>Pseudomonadota</taxon>
        <taxon>Betaproteobacteria</taxon>
        <taxon>Burkholderiales</taxon>
        <taxon>Comamonadaceae</taxon>
        <taxon>Alicycliphilus</taxon>
    </lineage>
</organism>
<dbReference type="SUPFAM" id="SSF54637">
    <property type="entry name" value="Thioesterase/thiol ester dehydrase-isomerase"/>
    <property type="match status" value="1"/>
</dbReference>
<dbReference type="Pfam" id="PF03061">
    <property type="entry name" value="4HBT"/>
    <property type="match status" value="1"/>
</dbReference>
<evidence type="ECO:0000256" key="1">
    <source>
        <dbReference type="ARBA" id="ARBA00022801"/>
    </source>
</evidence>
<dbReference type="PANTHER" id="PTHR43240">
    <property type="entry name" value="1,4-DIHYDROXY-2-NAPHTHOYL-COA THIOESTERASE 1"/>
    <property type="match status" value="1"/>
</dbReference>
<dbReference type="EMBL" id="NKDB02000002">
    <property type="protein sequence ID" value="RKJ96404.1"/>
    <property type="molecule type" value="Genomic_DNA"/>
</dbReference>
<protein>
    <recommendedName>
        <fullName evidence="6">Medium/long-chain acyl-CoA thioesterase YigI</fullName>
        <ecNumber evidence="5">3.1.2.20</ecNumber>
    </recommendedName>
</protein>
<evidence type="ECO:0000256" key="3">
    <source>
        <dbReference type="ARBA" id="ARBA00036002"/>
    </source>
</evidence>
<dbReference type="GO" id="GO:0047617">
    <property type="term" value="F:fatty acyl-CoA hydrolase activity"/>
    <property type="evidence" value="ECO:0007669"/>
    <property type="project" value="UniProtKB-EC"/>
</dbReference>
<accession>A0A3R7EDM7</accession>
<evidence type="ECO:0000256" key="6">
    <source>
        <dbReference type="ARBA" id="ARBA00040062"/>
    </source>
</evidence>
<evidence type="ECO:0000256" key="2">
    <source>
        <dbReference type="ARBA" id="ARBA00035880"/>
    </source>
</evidence>
<evidence type="ECO:0000259" key="8">
    <source>
        <dbReference type="Pfam" id="PF03061"/>
    </source>
</evidence>
<proteinExistence type="inferred from homology"/>
<dbReference type="InterPro" id="IPR029069">
    <property type="entry name" value="HotDog_dom_sf"/>
</dbReference>
<comment type="similarity">
    <text evidence="4">Belongs to the YigI thioesterase family.</text>
</comment>
<dbReference type="Gene3D" id="3.10.129.10">
    <property type="entry name" value="Hotdog Thioesterase"/>
    <property type="match status" value="1"/>
</dbReference>
<evidence type="ECO:0000256" key="5">
    <source>
        <dbReference type="ARBA" id="ARBA00038894"/>
    </source>
</evidence>